<name>A0A8X8IGZ1_9BACT</name>
<dbReference type="SUPFAM" id="SSF56784">
    <property type="entry name" value="HAD-like"/>
    <property type="match status" value="1"/>
</dbReference>
<dbReference type="RefSeq" id="WP_092723624.1">
    <property type="nucleotide sequence ID" value="NZ_FNNO01000006.1"/>
</dbReference>
<dbReference type="Gene3D" id="3.40.50.1110">
    <property type="entry name" value="SGNH hydrolase"/>
    <property type="match status" value="1"/>
</dbReference>
<organism evidence="1 2">
    <name type="scientific">Hydrobacter penzbergensis</name>
    <dbReference type="NCBI Taxonomy" id="1235997"/>
    <lineage>
        <taxon>Bacteria</taxon>
        <taxon>Pseudomonadati</taxon>
        <taxon>Bacteroidota</taxon>
        <taxon>Chitinophagia</taxon>
        <taxon>Chitinophagales</taxon>
        <taxon>Chitinophagaceae</taxon>
        <taxon>Hydrobacter</taxon>
    </lineage>
</organism>
<dbReference type="InterPro" id="IPR010037">
    <property type="entry name" value="FkbH_domain"/>
</dbReference>
<protein>
    <submittedName>
        <fullName evidence="1">HAD-superfamily phosphatase, subfamily IIIC/FkbH-like domain-containing protein</fullName>
    </submittedName>
</protein>
<dbReference type="InterPro" id="IPR036412">
    <property type="entry name" value="HAD-like_sf"/>
</dbReference>
<keyword evidence="2" id="KW-1185">Reference proteome</keyword>
<dbReference type="NCBIfam" id="TIGR01681">
    <property type="entry name" value="HAD-SF-IIIC"/>
    <property type="match status" value="1"/>
</dbReference>
<accession>A0A8X8IGZ1</accession>
<proteinExistence type="predicted"/>
<gene>
    <name evidence="1" type="ORF">SAMN05444410_106164</name>
</gene>
<dbReference type="Proteomes" id="UP000198711">
    <property type="component" value="Unassembled WGS sequence"/>
</dbReference>
<evidence type="ECO:0000313" key="2">
    <source>
        <dbReference type="Proteomes" id="UP000198711"/>
    </source>
</evidence>
<reference evidence="1 2" key="1">
    <citation type="submission" date="2016-10" db="EMBL/GenBank/DDBJ databases">
        <authorList>
            <person name="Varghese N."/>
            <person name="Submissions S."/>
        </authorList>
    </citation>
    <scope>NUCLEOTIDE SEQUENCE [LARGE SCALE GENOMIC DNA]</scope>
    <source>
        <strain evidence="1 2">DSM 25353</strain>
    </source>
</reference>
<dbReference type="InterPro" id="IPR023214">
    <property type="entry name" value="HAD_sf"/>
</dbReference>
<dbReference type="InterPro" id="IPR010033">
    <property type="entry name" value="HAD_SF_ppase_IIIC"/>
</dbReference>
<dbReference type="GO" id="GO:0016788">
    <property type="term" value="F:hydrolase activity, acting on ester bonds"/>
    <property type="evidence" value="ECO:0007669"/>
    <property type="project" value="UniProtKB-ARBA"/>
</dbReference>
<evidence type="ECO:0000313" key="1">
    <source>
        <dbReference type="EMBL" id="SDW86347.1"/>
    </source>
</evidence>
<dbReference type="AlphaFoldDB" id="A0A8X8IGZ1"/>
<dbReference type="Gene3D" id="3.40.50.1000">
    <property type="entry name" value="HAD superfamily/HAD-like"/>
    <property type="match status" value="1"/>
</dbReference>
<dbReference type="InterPro" id="IPR036514">
    <property type="entry name" value="SGNH_hydro_sf"/>
</dbReference>
<dbReference type="EMBL" id="FNNO01000006">
    <property type="protein sequence ID" value="SDW86347.1"/>
    <property type="molecule type" value="Genomic_DNA"/>
</dbReference>
<comment type="caution">
    <text evidence="1">The sequence shown here is derived from an EMBL/GenBank/DDBJ whole genome shotgun (WGS) entry which is preliminary data.</text>
</comment>
<sequence length="583" mass="67502">MKTMNLSDIIRRNAELGEQLLNKEIIPLKVLANISINQLKPTLEYSLRSHTLNAHVTFGDYDNIIQESAAIDTLSIPIIFWELSNLKESFVYEIETENESYFQNYFDKITTELKMVFANLSKSKLVLFNKFSHLFFSCNSLKPTIFEQFVDKLNDFLIEYAPSNFFLIEINKVLARVSIEQAVDSRGFYLSKTLYSITFTKIYSEYISPIILSIYSKSKKAIIFDCDNTLWKGVVGEDGVEGIALSSANKNGIYYKEVHLIAKALAKKGVIIGICSKNNLEDVVEVLEKRKDSSLTESDIVIKKVNWIDKATNLLDISKELNIGIDSIVFVDDSEFEVSLVNAKLPEVKTLTVPQKTFEYPQTISKNLDLFFTLNVSEEDKNRVKMYQQNLERGKEVKSYQNIDDYLASLNIELILSNKSKTFFERLVQLTQKTNQFNLTTKRYTNADMHYFYNSTEFDIFSLDVNDKYGNSGITGLCIIRYNERNAEIDTFLMSCRILGRNIEKVFLSEILKQIKLKEIDTVKAEYNKTHKNSLVEPFFEENGFELIEKSDDKKEYLFDFSKHSLNENINYIKVIWNQELKR</sequence>
<dbReference type="NCBIfam" id="TIGR01686">
    <property type="entry name" value="FkbH"/>
    <property type="match status" value="1"/>
</dbReference>